<dbReference type="OrthoDB" id="313446at2759"/>
<reference evidence="1 2" key="1">
    <citation type="submission" date="2014-03" db="EMBL/GenBank/DDBJ databases">
        <title>Draft genome of the hookworm Oesophagostomum dentatum.</title>
        <authorList>
            <person name="Mitreva M."/>
        </authorList>
    </citation>
    <scope>NUCLEOTIDE SEQUENCE [LARGE SCALE GENOMIC DNA]</scope>
    <source>
        <strain evidence="1 2">OD-Hann</strain>
    </source>
</reference>
<dbReference type="GO" id="GO:0036064">
    <property type="term" value="C:ciliary basal body"/>
    <property type="evidence" value="ECO:0007669"/>
    <property type="project" value="TreeGrafter"/>
</dbReference>
<name>A0A0B1S6L8_OESDE</name>
<sequence>MLFQVVFRRWDNSSALSILDLRVERRPFVVNETYRFFNEAATNCERIIKIRGIPDNRRIGSVHCLDESAKVLLQHRDVEQELAVTAFAGEPTSVRMLLVLLYGDRYRYRLLSTWRVMIHAMQRLDLHSTMGQSVKIPVTIKR</sequence>
<organism evidence="1 2">
    <name type="scientific">Oesophagostomum dentatum</name>
    <name type="common">Nodular worm</name>
    <dbReference type="NCBI Taxonomy" id="61180"/>
    <lineage>
        <taxon>Eukaryota</taxon>
        <taxon>Metazoa</taxon>
        <taxon>Ecdysozoa</taxon>
        <taxon>Nematoda</taxon>
        <taxon>Chromadorea</taxon>
        <taxon>Rhabditida</taxon>
        <taxon>Rhabditina</taxon>
        <taxon>Rhabditomorpha</taxon>
        <taxon>Strongyloidea</taxon>
        <taxon>Strongylidae</taxon>
        <taxon>Oesophagostomum</taxon>
    </lineage>
</organism>
<dbReference type="AlphaFoldDB" id="A0A0B1S6L8"/>
<dbReference type="GO" id="GO:0097546">
    <property type="term" value="C:ciliary base"/>
    <property type="evidence" value="ECO:0007669"/>
    <property type="project" value="TreeGrafter"/>
</dbReference>
<keyword evidence="2" id="KW-1185">Reference proteome</keyword>
<accession>A0A0B1S6L8</accession>
<dbReference type="GO" id="GO:0090090">
    <property type="term" value="P:negative regulation of canonical Wnt signaling pathway"/>
    <property type="evidence" value="ECO:0007669"/>
    <property type="project" value="InterPro"/>
</dbReference>
<dbReference type="Proteomes" id="UP000053660">
    <property type="component" value="Unassembled WGS sequence"/>
</dbReference>
<gene>
    <name evidence="1" type="ORF">OESDEN_21245</name>
</gene>
<evidence type="ECO:0000313" key="2">
    <source>
        <dbReference type="Proteomes" id="UP000053660"/>
    </source>
</evidence>
<dbReference type="PANTHER" id="PTHR31043:SF3">
    <property type="entry name" value="NEPHROCYSTIN-4"/>
    <property type="match status" value="1"/>
</dbReference>
<dbReference type="GO" id="GO:0097730">
    <property type="term" value="C:non-motile cilium"/>
    <property type="evidence" value="ECO:0007669"/>
    <property type="project" value="InterPro"/>
</dbReference>
<dbReference type="EMBL" id="KN606873">
    <property type="protein sequence ID" value="KHJ79117.1"/>
    <property type="molecule type" value="Genomic_DNA"/>
</dbReference>
<dbReference type="GO" id="GO:1904491">
    <property type="term" value="P:protein localization to ciliary transition zone"/>
    <property type="evidence" value="ECO:0007669"/>
    <property type="project" value="TreeGrafter"/>
</dbReference>
<dbReference type="GO" id="GO:0035869">
    <property type="term" value="C:ciliary transition zone"/>
    <property type="evidence" value="ECO:0007669"/>
    <property type="project" value="TreeGrafter"/>
</dbReference>
<evidence type="ECO:0000313" key="1">
    <source>
        <dbReference type="EMBL" id="KHJ79117.1"/>
    </source>
</evidence>
<dbReference type="InterPro" id="IPR029775">
    <property type="entry name" value="NPHP4"/>
</dbReference>
<proteinExistence type="predicted"/>
<dbReference type="PANTHER" id="PTHR31043">
    <property type="entry name" value="NEPHROCYSTIN-4"/>
    <property type="match status" value="1"/>
</dbReference>
<protein>
    <submittedName>
        <fullName evidence="1">Uncharacterized protein</fullName>
    </submittedName>
</protein>